<name>A0A212L2A3_9BACT</name>
<dbReference type="SUPFAM" id="SSF51905">
    <property type="entry name" value="FAD/NAD(P)-binding domain"/>
    <property type="match status" value="2"/>
</dbReference>
<feature type="domain" description="FAD/NAD(P)-binding" evidence="1">
    <location>
        <begin position="31"/>
        <end position="152"/>
    </location>
</feature>
<accession>A0A212L2A3</accession>
<reference evidence="2" key="1">
    <citation type="submission" date="2016-08" db="EMBL/GenBank/DDBJ databases">
        <authorList>
            <person name="Seilhamer J.J."/>
        </authorList>
    </citation>
    <scope>NUCLEOTIDE SEQUENCE</scope>
    <source>
        <strain evidence="2">86-1</strain>
    </source>
</reference>
<dbReference type="Gene3D" id="3.50.50.60">
    <property type="entry name" value="FAD/NAD(P)-binding domain"/>
    <property type="match status" value="2"/>
</dbReference>
<dbReference type="InterPro" id="IPR052541">
    <property type="entry name" value="SQRD"/>
</dbReference>
<dbReference type="InterPro" id="IPR036188">
    <property type="entry name" value="FAD/NAD-bd_sf"/>
</dbReference>
<dbReference type="EMBL" id="FMJC01000002">
    <property type="protein sequence ID" value="SCM71646.1"/>
    <property type="molecule type" value="Genomic_DNA"/>
</dbReference>
<dbReference type="PANTHER" id="PTHR43755">
    <property type="match status" value="1"/>
</dbReference>
<gene>
    <name evidence="2" type="ORF">KL86DES1_20101</name>
</gene>
<dbReference type="InterPro" id="IPR023753">
    <property type="entry name" value="FAD/NAD-binding_dom"/>
</dbReference>
<dbReference type="AlphaFoldDB" id="A0A212L2A3"/>
<evidence type="ECO:0000259" key="1">
    <source>
        <dbReference type="Pfam" id="PF07992"/>
    </source>
</evidence>
<proteinExistence type="predicted"/>
<evidence type="ECO:0000313" key="2">
    <source>
        <dbReference type="EMBL" id="SCM71646.1"/>
    </source>
</evidence>
<sequence length="441" mass="49371">MGLQLPRLHVVSEPFQGERLYFQFGVNCMKKLLILGAGAGGTMIATKMRKLLSEREWEITLIDRDPIHHYQPGWLLVPFGVDTPQGCVRPKKDFISRGVNFVIDTINAVDPISRKVECQNGTYTYDWIIIGTGARIAPDEVPGLLDDWGGKIHNFYTPDGAAALYEKLKRFKKGRLVLHICETPIKCPVAPLEFVYMADWYLQKMGVRQNVEIELVTPLTGAFTKPVANNILGALCEQKGIKVTTNWTVDSVEADRAVIASVTGDEIPYDLLVTIPPNLGQEFLIDSEVSDVTGYVDTDKELLRAKKFDNMYIVGDATNVPASKAGSVAHFEVDVIAQNLMSDIEGTDNYYRFDGHTNCFIVTGFEKASLIDFSYAVEPLPGMFPLPGVGPFELLGESHINYWGKLMFKWVYYNLMLKGHELPFEPNMYLAGKDTSLLRNK</sequence>
<dbReference type="Pfam" id="PF07992">
    <property type="entry name" value="Pyr_redox_2"/>
    <property type="match status" value="1"/>
</dbReference>
<dbReference type="GO" id="GO:0016491">
    <property type="term" value="F:oxidoreductase activity"/>
    <property type="evidence" value="ECO:0007669"/>
    <property type="project" value="InterPro"/>
</dbReference>
<dbReference type="PANTHER" id="PTHR43755:SF1">
    <property type="entry name" value="FAD-DEPENDENT PYRIDINE NUCLEOTIDE-DISULPHIDE OXIDOREDUCTASE"/>
    <property type="match status" value="1"/>
</dbReference>
<protein>
    <submittedName>
        <fullName evidence="2">FAD-dependent pyridine nucleotide-disulphide oxidoreductase</fullName>
    </submittedName>
</protein>
<organism evidence="2">
    <name type="scientific">uncultured Desulfovibrio sp</name>
    <dbReference type="NCBI Taxonomy" id="167968"/>
    <lineage>
        <taxon>Bacteria</taxon>
        <taxon>Pseudomonadati</taxon>
        <taxon>Thermodesulfobacteriota</taxon>
        <taxon>Desulfovibrionia</taxon>
        <taxon>Desulfovibrionales</taxon>
        <taxon>Desulfovibrionaceae</taxon>
        <taxon>Desulfovibrio</taxon>
        <taxon>environmental samples</taxon>
    </lineage>
</organism>